<evidence type="ECO:0000256" key="1">
    <source>
        <dbReference type="SAM" id="Phobius"/>
    </source>
</evidence>
<reference evidence="2" key="1">
    <citation type="journal article" date="2021" name="Arch. Microbiol.">
        <title>Methyloradius palustris gen. nov., sp. nov., a methanol-oxidizing bacterium isolated from snow.</title>
        <authorList>
            <person name="Miyadera T."/>
            <person name="Kojima H."/>
            <person name="Fukui M."/>
        </authorList>
    </citation>
    <scope>NUCLEOTIDE SEQUENCE</scope>
    <source>
        <strain evidence="2">Zm11</strain>
    </source>
</reference>
<name>A0A8D5GCC9_9PROT</name>
<accession>A0A8D5GCC9</accession>
<evidence type="ECO:0008006" key="4">
    <source>
        <dbReference type="Google" id="ProtNLM"/>
    </source>
</evidence>
<organism evidence="2 3">
    <name type="scientific">Methyloradius palustris</name>
    <dbReference type="NCBI Taxonomy" id="2778876"/>
    <lineage>
        <taxon>Bacteria</taxon>
        <taxon>Pseudomonadati</taxon>
        <taxon>Pseudomonadota</taxon>
        <taxon>Betaproteobacteria</taxon>
        <taxon>Nitrosomonadales</taxon>
        <taxon>Methylophilaceae</taxon>
        <taxon>Methyloradius</taxon>
    </lineage>
</organism>
<dbReference type="AlphaFoldDB" id="A0A8D5GCC9"/>
<dbReference type="Pfam" id="PF12279">
    <property type="entry name" value="DUF3619"/>
    <property type="match status" value="1"/>
</dbReference>
<dbReference type="KEGG" id="mpau:ZMTM_02080"/>
<keyword evidence="1" id="KW-0472">Membrane</keyword>
<dbReference type="RefSeq" id="WP_221764517.1">
    <property type="nucleotide sequence ID" value="NZ_AP024110.1"/>
</dbReference>
<evidence type="ECO:0000313" key="3">
    <source>
        <dbReference type="Proteomes" id="UP000826722"/>
    </source>
</evidence>
<feature type="transmembrane region" description="Helical" evidence="1">
    <location>
        <begin position="64"/>
        <end position="85"/>
    </location>
</feature>
<keyword evidence="3" id="KW-1185">Reference proteome</keyword>
<sequence>MNQEHDTAKQIIHLLNDNLASMDAATVNKLAQARQRAVSAHALSTQSLTDLQQGGVLRLFGSYFHHPAFSAALLCCLVLLTVLTVQQFSAPSNEQDIEQSDGFLLASDLPPEAYVDRGFDQWLEKTSF</sequence>
<dbReference type="Proteomes" id="UP000826722">
    <property type="component" value="Chromosome"/>
</dbReference>
<dbReference type="EMBL" id="AP024110">
    <property type="protein sequence ID" value="BCM23949.1"/>
    <property type="molecule type" value="Genomic_DNA"/>
</dbReference>
<gene>
    <name evidence="2" type="ORF">ZMTM_02080</name>
</gene>
<protein>
    <recommendedName>
        <fullName evidence="4">DUF3619 family protein</fullName>
    </recommendedName>
</protein>
<keyword evidence="1" id="KW-0812">Transmembrane</keyword>
<proteinExistence type="predicted"/>
<keyword evidence="1" id="KW-1133">Transmembrane helix</keyword>
<evidence type="ECO:0000313" key="2">
    <source>
        <dbReference type="EMBL" id="BCM23949.1"/>
    </source>
</evidence>
<dbReference type="InterPro" id="IPR022064">
    <property type="entry name" value="DUF3619"/>
</dbReference>